<evidence type="ECO:0000313" key="3">
    <source>
        <dbReference type="EMBL" id="PQJ82344.1"/>
    </source>
</evidence>
<feature type="transmembrane region" description="Helical" evidence="1">
    <location>
        <begin position="241"/>
        <end position="261"/>
    </location>
</feature>
<accession>A0A2S7WXN8</accession>
<organism evidence="3 4">
    <name type="scientific">Polaribacter glomeratus</name>
    <dbReference type="NCBI Taxonomy" id="102"/>
    <lineage>
        <taxon>Bacteria</taxon>
        <taxon>Pseudomonadati</taxon>
        <taxon>Bacteroidota</taxon>
        <taxon>Flavobacteriia</taxon>
        <taxon>Flavobacteriales</taxon>
        <taxon>Flavobacteriaceae</taxon>
    </lineage>
</organism>
<feature type="transmembrane region" description="Helical" evidence="1">
    <location>
        <begin position="146"/>
        <end position="166"/>
    </location>
</feature>
<reference evidence="3 4" key="1">
    <citation type="submission" date="2016-12" db="EMBL/GenBank/DDBJ databases">
        <title>Trade-off between light-utilization and light-protection in marine flavobacteria.</title>
        <authorList>
            <person name="Kumagai Y."/>
            <person name="Yoshizawa S."/>
            <person name="Kogure K."/>
            <person name="Iwasaki W."/>
        </authorList>
    </citation>
    <scope>NUCLEOTIDE SEQUENCE [LARGE SCALE GENOMIC DNA]</scope>
    <source>
        <strain evidence="3 4">ATCC 43844</strain>
    </source>
</reference>
<comment type="caution">
    <text evidence="3">The sequence shown here is derived from an EMBL/GenBank/DDBJ whole genome shotgun (WGS) entry which is preliminary data.</text>
</comment>
<dbReference type="Pfam" id="PF00892">
    <property type="entry name" value="EamA"/>
    <property type="match status" value="1"/>
</dbReference>
<evidence type="ECO:0000259" key="2">
    <source>
        <dbReference type="Pfam" id="PF00892"/>
    </source>
</evidence>
<feature type="transmembrane region" description="Helical" evidence="1">
    <location>
        <begin position="178"/>
        <end position="199"/>
    </location>
</feature>
<keyword evidence="1" id="KW-0812">Transmembrane</keyword>
<name>A0A2S7WXN8_9FLAO</name>
<feature type="transmembrane region" description="Helical" evidence="1">
    <location>
        <begin position="87"/>
        <end position="110"/>
    </location>
</feature>
<feature type="transmembrane region" description="Helical" evidence="1">
    <location>
        <begin position="61"/>
        <end position="80"/>
    </location>
</feature>
<keyword evidence="1" id="KW-1133">Transmembrane helix</keyword>
<evidence type="ECO:0000256" key="1">
    <source>
        <dbReference type="SAM" id="Phobius"/>
    </source>
</evidence>
<proteinExistence type="predicted"/>
<dbReference type="OrthoDB" id="1524053at2"/>
<feature type="transmembrane region" description="Helical" evidence="1">
    <location>
        <begin position="211"/>
        <end position="229"/>
    </location>
</feature>
<feature type="domain" description="EamA" evidence="2">
    <location>
        <begin position="171"/>
        <end position="285"/>
    </location>
</feature>
<feature type="transmembrane region" description="Helical" evidence="1">
    <location>
        <begin position="31"/>
        <end position="49"/>
    </location>
</feature>
<dbReference type="AlphaFoldDB" id="A0A2S7WXN8"/>
<feature type="transmembrane region" description="Helical" evidence="1">
    <location>
        <begin position="6"/>
        <end position="24"/>
    </location>
</feature>
<dbReference type="InterPro" id="IPR037185">
    <property type="entry name" value="EmrE-like"/>
</dbReference>
<dbReference type="Gene3D" id="1.10.3730.20">
    <property type="match status" value="1"/>
</dbReference>
<sequence length="287" mass="31333">MIHLLLSILFSTGLFVIFKYFGIYKVDILKAIFVNYIVALTLGFTLAERSFSITELPNQPWFYGAIFLGALFVSIFFVMAKTAQINGVAVTSVAGKMSVVIPVFFGVFLYNESVTFLKILGIFIALVAVYLASVKEEKSIHKNAGLLFPVLLFLGSGVIDTTLKFVEVNYVEKEDVSVFSGSLFGCAAFFGLIILSIKAIKKREPFGTRNVIAGIILGVPNYFSIVFLIKALQTDSFESSTLFTINNVGIVVVSTLIGILLFKEHFSFKNKIGVGLAIVGIVIVALA</sequence>
<dbReference type="EMBL" id="MSCM01000001">
    <property type="protein sequence ID" value="PQJ82344.1"/>
    <property type="molecule type" value="Genomic_DNA"/>
</dbReference>
<dbReference type="InterPro" id="IPR000620">
    <property type="entry name" value="EamA_dom"/>
</dbReference>
<gene>
    <name evidence="3" type="ORF">BTO16_07020</name>
</gene>
<feature type="transmembrane region" description="Helical" evidence="1">
    <location>
        <begin position="268"/>
        <end position="286"/>
    </location>
</feature>
<evidence type="ECO:0000313" key="4">
    <source>
        <dbReference type="Proteomes" id="UP000239068"/>
    </source>
</evidence>
<protein>
    <recommendedName>
        <fullName evidence="2">EamA domain-containing protein</fullName>
    </recommendedName>
</protein>
<keyword evidence="4" id="KW-1185">Reference proteome</keyword>
<feature type="transmembrane region" description="Helical" evidence="1">
    <location>
        <begin position="116"/>
        <end position="134"/>
    </location>
</feature>
<keyword evidence="1" id="KW-0472">Membrane</keyword>
<dbReference type="GO" id="GO:0016020">
    <property type="term" value="C:membrane"/>
    <property type="evidence" value="ECO:0007669"/>
    <property type="project" value="InterPro"/>
</dbReference>
<dbReference type="SUPFAM" id="SSF103481">
    <property type="entry name" value="Multidrug resistance efflux transporter EmrE"/>
    <property type="match status" value="2"/>
</dbReference>
<dbReference type="RefSeq" id="WP_105020912.1">
    <property type="nucleotide sequence ID" value="NZ_MSCM01000001.1"/>
</dbReference>
<dbReference type="Proteomes" id="UP000239068">
    <property type="component" value="Unassembled WGS sequence"/>
</dbReference>